<name>A0A067XSB7_KARVE</name>
<evidence type="ECO:0000313" key="5">
    <source>
        <dbReference type="EMBL" id="AGT55031.1"/>
    </source>
</evidence>
<reference evidence="5" key="1">
    <citation type="journal article" date="2014" name="Mol. Biol. Evol.">
        <title>Genome-wide transcript profiling reveals the coevolution of plastid gene sequences and transcript processing pathways in the fucoxanthin dinoflagellate Karlodinium veneficum.</title>
        <authorList>
            <person name="Richardson E."/>
            <person name="Dorrell R.G."/>
            <person name="Howe C.J."/>
        </authorList>
    </citation>
    <scope>NUCLEOTIDE SEQUENCE</scope>
    <source>
        <strain evidence="5">UIO297</strain>
    </source>
</reference>
<evidence type="ECO:0000256" key="3">
    <source>
        <dbReference type="ARBA" id="ARBA00023274"/>
    </source>
</evidence>
<dbReference type="GO" id="GO:0006412">
    <property type="term" value="P:translation"/>
    <property type="evidence" value="ECO:0007669"/>
    <property type="project" value="UniProtKB-UniRule"/>
</dbReference>
<dbReference type="GO" id="GO:0003735">
    <property type="term" value="F:structural constituent of ribosome"/>
    <property type="evidence" value="ECO:0007669"/>
    <property type="project" value="InterPro"/>
</dbReference>
<evidence type="ECO:0000256" key="4">
    <source>
        <dbReference type="HAMAP-Rule" id="MF_00294"/>
    </source>
</evidence>
<dbReference type="GO" id="GO:1990904">
    <property type="term" value="C:ribonucleoprotein complex"/>
    <property type="evidence" value="ECO:0007669"/>
    <property type="project" value="UniProtKB-KW"/>
</dbReference>
<geneLocation type="chloroplast" evidence="5"/>
<dbReference type="NCBIfam" id="NF001764">
    <property type="entry name" value="PRK00504.1"/>
    <property type="match status" value="1"/>
</dbReference>
<dbReference type="Gene3D" id="2.20.28.120">
    <property type="entry name" value="Ribosomal protein L33"/>
    <property type="match status" value="1"/>
</dbReference>
<evidence type="ECO:0000256" key="1">
    <source>
        <dbReference type="ARBA" id="ARBA00007596"/>
    </source>
</evidence>
<protein>
    <recommendedName>
        <fullName evidence="4">Large ribosomal subunit protein bL33c</fullName>
    </recommendedName>
</protein>
<keyword evidence="3 4" id="KW-0687">Ribonucleoprotein</keyword>
<dbReference type="AlphaFoldDB" id="A0A067XSB7"/>
<dbReference type="InterPro" id="IPR001705">
    <property type="entry name" value="Ribosomal_bL33"/>
</dbReference>
<evidence type="ECO:0000256" key="2">
    <source>
        <dbReference type="ARBA" id="ARBA00022980"/>
    </source>
</evidence>
<sequence length="69" mass="8512">MGNLSMKFIEFMAKNRFKGARIKIGMEWKSECGRFLYYTFKNRRNTIEKLKLRKYCPITQRHEIFKEKK</sequence>
<dbReference type="SUPFAM" id="SSF57829">
    <property type="entry name" value="Zn-binding ribosomal proteins"/>
    <property type="match status" value="1"/>
</dbReference>
<dbReference type="NCBIfam" id="NF001860">
    <property type="entry name" value="PRK00595.1"/>
    <property type="match status" value="1"/>
</dbReference>
<keyword evidence="5" id="KW-0150">Chloroplast</keyword>
<comment type="similarity">
    <text evidence="1 4">Belongs to the bacterial ribosomal protein bL33 family.</text>
</comment>
<keyword evidence="5" id="KW-0934">Plastid</keyword>
<accession>A0A067XSB7</accession>
<dbReference type="HAMAP" id="MF_00294">
    <property type="entry name" value="Ribosomal_bL33"/>
    <property type="match status" value="1"/>
</dbReference>
<dbReference type="NCBIfam" id="TIGR01023">
    <property type="entry name" value="rpmG_bact"/>
    <property type="match status" value="1"/>
</dbReference>
<dbReference type="InterPro" id="IPR038584">
    <property type="entry name" value="Ribosomal_bL33_sf"/>
</dbReference>
<dbReference type="EMBL" id="KF113429">
    <property type="protein sequence ID" value="AGT55031.1"/>
    <property type="molecule type" value="mRNA"/>
</dbReference>
<comment type="subcellular location">
    <subcellularLocation>
        <location evidence="4">Plastid</location>
        <location evidence="4">Chloroplast</location>
    </subcellularLocation>
</comment>
<proteinExistence type="evidence at transcript level"/>
<dbReference type="Pfam" id="PF00471">
    <property type="entry name" value="Ribosomal_L33"/>
    <property type="match status" value="1"/>
</dbReference>
<dbReference type="GO" id="GO:0005840">
    <property type="term" value="C:ribosome"/>
    <property type="evidence" value="ECO:0007669"/>
    <property type="project" value="UniProtKB-KW"/>
</dbReference>
<keyword evidence="2 4" id="KW-0689">Ribosomal protein</keyword>
<dbReference type="InterPro" id="IPR011332">
    <property type="entry name" value="Ribosomal_zn-bd"/>
</dbReference>
<dbReference type="GO" id="GO:0009507">
    <property type="term" value="C:chloroplast"/>
    <property type="evidence" value="ECO:0007669"/>
    <property type="project" value="UniProtKB-SubCell"/>
</dbReference>
<gene>
    <name evidence="4 5" type="primary">rpl33</name>
</gene>
<organism evidence="5">
    <name type="scientific">Karlodinium veneficum</name>
    <name type="common">Dinoflagellate</name>
    <name type="synonym">Karlodinium micrum</name>
    <dbReference type="NCBI Taxonomy" id="407301"/>
    <lineage>
        <taxon>Eukaryota</taxon>
        <taxon>Sar</taxon>
        <taxon>Alveolata</taxon>
        <taxon>Dinophyceae</taxon>
        <taxon>Gymnodiniales</taxon>
        <taxon>Kareniaceae</taxon>
        <taxon>Karlodinium</taxon>
    </lineage>
</organism>